<evidence type="ECO:0000256" key="5">
    <source>
        <dbReference type="ARBA" id="ARBA00023002"/>
    </source>
</evidence>
<evidence type="ECO:0000256" key="1">
    <source>
        <dbReference type="ARBA" id="ARBA00005194"/>
    </source>
</evidence>
<keyword evidence="10" id="KW-1185">Reference proteome</keyword>
<evidence type="ECO:0000256" key="8">
    <source>
        <dbReference type="SAM" id="Phobius"/>
    </source>
</evidence>
<evidence type="ECO:0008006" key="11">
    <source>
        <dbReference type="Google" id="ProtNLM"/>
    </source>
</evidence>
<dbReference type="PANTHER" id="PTHR43086:SF2">
    <property type="entry name" value="HYDROXYSTEROID DEHYDROGENASE-LIKE PROTEIN 1"/>
    <property type="match status" value="1"/>
</dbReference>
<accession>A0A8I2YCD6</accession>
<organism evidence="9 10">
    <name type="scientific">Boletus reticuloceps</name>
    <dbReference type="NCBI Taxonomy" id="495285"/>
    <lineage>
        <taxon>Eukaryota</taxon>
        <taxon>Fungi</taxon>
        <taxon>Dikarya</taxon>
        <taxon>Basidiomycota</taxon>
        <taxon>Agaricomycotina</taxon>
        <taxon>Agaricomycetes</taxon>
        <taxon>Agaricomycetidae</taxon>
        <taxon>Boletales</taxon>
        <taxon>Boletineae</taxon>
        <taxon>Boletaceae</taxon>
        <taxon>Boletoideae</taxon>
        <taxon>Boletus</taxon>
    </lineage>
</organism>
<keyword evidence="7" id="KW-0275">Fatty acid biosynthesis</keyword>
<evidence type="ECO:0000256" key="7">
    <source>
        <dbReference type="ARBA" id="ARBA00023160"/>
    </source>
</evidence>
<dbReference type="PANTHER" id="PTHR43086">
    <property type="entry name" value="VERY-LONG-CHAIN 3-OXOOACYL-COA REDUCTASE"/>
    <property type="match status" value="1"/>
</dbReference>
<protein>
    <recommendedName>
        <fullName evidence="11">Very-long-chain 3-oxoacyl-CoA reductase</fullName>
    </recommendedName>
</protein>
<dbReference type="PIRSF" id="PIRSF000126">
    <property type="entry name" value="11-beta-HSD1"/>
    <property type="match status" value="1"/>
</dbReference>
<keyword evidence="2" id="KW-0444">Lipid biosynthesis</keyword>
<dbReference type="InterPro" id="IPR020904">
    <property type="entry name" value="Sc_DH/Rdtase_CS"/>
</dbReference>
<evidence type="ECO:0000256" key="3">
    <source>
        <dbReference type="ARBA" id="ARBA00022832"/>
    </source>
</evidence>
<sequence length="398" mass="43497">MDPYLLRRDLGTYTPSLNALYFPAKVVLELFDPPCLKLTRTNMSTTSTHMWLSERVARSWTFGLVFTVGAFTVARFLLKTSLVLAQTFVLPGKNLKRFGATKGSWAVVTGASDGIGKEFALQLAAAGFNILLVARNQAALASVAADIARNTAGKVEARIQLIDFAKDDPATLNALKSVLHSLDVGILVNNVAKVHALPTYFVATTEQENEDIVTINVKGTLRVTHAVLPGMIQRKRGLILIVGSFAGQVPAPLLSTYSGTKAFLTTFTSALAEEVRSHNIMVQNLNTYFVVCVFSPPFTTSCVLMRSQATKMSGITKSSMMVPTAATYARSALRKIGLSCGAALSDRPDTLTPYWGHALLDYVIHVVGWKALFISYFHRILNDHRRALQKLDQEAKQQ</sequence>
<reference evidence="9" key="1">
    <citation type="submission" date="2021-03" db="EMBL/GenBank/DDBJ databases">
        <title>Evolutionary innovations through gain and loss of genes in the ectomycorrhizal Boletales.</title>
        <authorList>
            <person name="Wu G."/>
            <person name="Miyauchi S."/>
            <person name="Morin E."/>
            <person name="Yang Z.-L."/>
            <person name="Xu J."/>
            <person name="Martin F.M."/>
        </authorList>
    </citation>
    <scope>NUCLEOTIDE SEQUENCE</scope>
    <source>
        <strain evidence="9">BR01</strain>
    </source>
</reference>
<dbReference type="InterPro" id="IPR002347">
    <property type="entry name" value="SDR_fam"/>
</dbReference>
<dbReference type="GO" id="GO:0016491">
    <property type="term" value="F:oxidoreductase activity"/>
    <property type="evidence" value="ECO:0007669"/>
    <property type="project" value="UniProtKB-KW"/>
</dbReference>
<dbReference type="Proteomes" id="UP000683000">
    <property type="component" value="Unassembled WGS sequence"/>
</dbReference>
<feature type="transmembrane region" description="Helical" evidence="8">
    <location>
        <begin position="60"/>
        <end position="78"/>
    </location>
</feature>
<dbReference type="CDD" id="cd05356">
    <property type="entry name" value="17beta-HSD1_like_SDR_c"/>
    <property type="match status" value="1"/>
</dbReference>
<evidence type="ECO:0000313" key="10">
    <source>
        <dbReference type="Proteomes" id="UP000683000"/>
    </source>
</evidence>
<dbReference type="AlphaFoldDB" id="A0A8I2YCD6"/>
<dbReference type="PRINTS" id="PR00081">
    <property type="entry name" value="GDHRDH"/>
</dbReference>
<dbReference type="SUPFAM" id="SSF51735">
    <property type="entry name" value="NAD(P)-binding Rossmann-fold domains"/>
    <property type="match status" value="1"/>
</dbReference>
<dbReference type="GO" id="GO:0005783">
    <property type="term" value="C:endoplasmic reticulum"/>
    <property type="evidence" value="ECO:0007669"/>
    <property type="project" value="TreeGrafter"/>
</dbReference>
<comment type="caution">
    <text evidence="9">The sequence shown here is derived from an EMBL/GenBank/DDBJ whole genome shotgun (WGS) entry which is preliminary data.</text>
</comment>
<dbReference type="InterPro" id="IPR036291">
    <property type="entry name" value="NAD(P)-bd_dom_sf"/>
</dbReference>
<dbReference type="PROSITE" id="PS00061">
    <property type="entry name" value="ADH_SHORT"/>
    <property type="match status" value="1"/>
</dbReference>
<evidence type="ECO:0000256" key="4">
    <source>
        <dbReference type="ARBA" id="ARBA00022857"/>
    </source>
</evidence>
<keyword evidence="3" id="KW-0276">Fatty acid metabolism</keyword>
<dbReference type="Gene3D" id="3.40.50.720">
    <property type="entry name" value="NAD(P)-binding Rossmann-like Domain"/>
    <property type="match status" value="1"/>
</dbReference>
<dbReference type="EMBL" id="JAGFBS010000089">
    <property type="protein sequence ID" value="KAG6369312.1"/>
    <property type="molecule type" value="Genomic_DNA"/>
</dbReference>
<evidence type="ECO:0000313" key="9">
    <source>
        <dbReference type="EMBL" id="KAG6369312.1"/>
    </source>
</evidence>
<name>A0A8I2YCD6_9AGAM</name>
<dbReference type="Pfam" id="PF00106">
    <property type="entry name" value="adh_short"/>
    <property type="match status" value="1"/>
</dbReference>
<keyword evidence="8" id="KW-0472">Membrane</keyword>
<keyword evidence="5" id="KW-0560">Oxidoreductase</keyword>
<proteinExistence type="predicted"/>
<comment type="pathway">
    <text evidence="1">Lipid metabolism; fatty acid biosynthesis.</text>
</comment>
<dbReference type="OrthoDB" id="5545019at2759"/>
<keyword evidence="8" id="KW-0812">Transmembrane</keyword>
<dbReference type="GO" id="GO:0030497">
    <property type="term" value="P:fatty acid elongation"/>
    <property type="evidence" value="ECO:0007669"/>
    <property type="project" value="TreeGrafter"/>
</dbReference>
<keyword evidence="6" id="KW-0443">Lipid metabolism</keyword>
<keyword evidence="8" id="KW-1133">Transmembrane helix</keyword>
<gene>
    <name evidence="9" type="ORF">JVT61DRAFT_15031</name>
</gene>
<keyword evidence="4" id="KW-0521">NADP</keyword>
<evidence type="ECO:0000256" key="2">
    <source>
        <dbReference type="ARBA" id="ARBA00022516"/>
    </source>
</evidence>
<evidence type="ECO:0000256" key="6">
    <source>
        <dbReference type="ARBA" id="ARBA00023098"/>
    </source>
</evidence>